<sequence length="87" mass="9224">MACAAQLNRRRPPGAGAAATTLCLVAVAVLWCVAGRAAGAPYGRDWLRVPFKYHDYDAMTAVLINATTARPDLATLYSVGRSGQGMR</sequence>
<dbReference type="EMBL" id="JABSTR010000008">
    <property type="protein sequence ID" value="KAH9377163.1"/>
    <property type="molecule type" value="Genomic_DNA"/>
</dbReference>
<reference evidence="1 2" key="1">
    <citation type="journal article" date="2020" name="Cell">
        <title>Large-Scale Comparative Analyses of Tick Genomes Elucidate Their Genetic Diversity and Vector Capacities.</title>
        <authorList>
            <consortium name="Tick Genome and Microbiome Consortium (TIGMIC)"/>
            <person name="Jia N."/>
            <person name="Wang J."/>
            <person name="Shi W."/>
            <person name="Du L."/>
            <person name="Sun Y."/>
            <person name="Zhan W."/>
            <person name="Jiang J.F."/>
            <person name="Wang Q."/>
            <person name="Zhang B."/>
            <person name="Ji P."/>
            <person name="Bell-Sakyi L."/>
            <person name="Cui X.M."/>
            <person name="Yuan T.T."/>
            <person name="Jiang B.G."/>
            <person name="Yang W.F."/>
            <person name="Lam T.T."/>
            <person name="Chang Q.C."/>
            <person name="Ding S.J."/>
            <person name="Wang X.J."/>
            <person name="Zhu J.G."/>
            <person name="Ruan X.D."/>
            <person name="Zhao L."/>
            <person name="Wei J.T."/>
            <person name="Ye R.Z."/>
            <person name="Que T.C."/>
            <person name="Du C.H."/>
            <person name="Zhou Y.H."/>
            <person name="Cheng J.X."/>
            <person name="Dai P.F."/>
            <person name="Guo W.B."/>
            <person name="Han X.H."/>
            <person name="Huang E.J."/>
            <person name="Li L.F."/>
            <person name="Wei W."/>
            <person name="Gao Y.C."/>
            <person name="Liu J.Z."/>
            <person name="Shao H.Z."/>
            <person name="Wang X."/>
            <person name="Wang C.C."/>
            <person name="Yang T.C."/>
            <person name="Huo Q.B."/>
            <person name="Li W."/>
            <person name="Chen H.Y."/>
            <person name="Chen S.E."/>
            <person name="Zhou L.G."/>
            <person name="Ni X.B."/>
            <person name="Tian J.H."/>
            <person name="Sheng Y."/>
            <person name="Liu T."/>
            <person name="Pan Y.S."/>
            <person name="Xia L.Y."/>
            <person name="Li J."/>
            <person name="Zhao F."/>
            <person name="Cao W.C."/>
        </authorList>
    </citation>
    <scope>NUCLEOTIDE SEQUENCE [LARGE SCALE GENOMIC DNA]</scope>
    <source>
        <strain evidence="1">HaeL-2018</strain>
    </source>
</reference>
<gene>
    <name evidence="1" type="ORF">HPB48_017923</name>
</gene>
<proteinExistence type="predicted"/>
<evidence type="ECO:0000313" key="2">
    <source>
        <dbReference type="Proteomes" id="UP000821853"/>
    </source>
</evidence>
<dbReference type="Proteomes" id="UP000821853">
    <property type="component" value="Unassembled WGS sequence"/>
</dbReference>
<dbReference type="AlphaFoldDB" id="A0A9J6GP66"/>
<dbReference type="VEuPathDB" id="VectorBase:HLOH_060748"/>
<evidence type="ECO:0000313" key="1">
    <source>
        <dbReference type="EMBL" id="KAH9377163.1"/>
    </source>
</evidence>
<accession>A0A9J6GP66</accession>
<keyword evidence="2" id="KW-1185">Reference proteome</keyword>
<protein>
    <submittedName>
        <fullName evidence="1">Uncharacterized protein</fullName>
    </submittedName>
</protein>
<comment type="caution">
    <text evidence="1">The sequence shown here is derived from an EMBL/GenBank/DDBJ whole genome shotgun (WGS) entry which is preliminary data.</text>
</comment>
<organism evidence="1 2">
    <name type="scientific">Haemaphysalis longicornis</name>
    <name type="common">Bush tick</name>
    <dbReference type="NCBI Taxonomy" id="44386"/>
    <lineage>
        <taxon>Eukaryota</taxon>
        <taxon>Metazoa</taxon>
        <taxon>Ecdysozoa</taxon>
        <taxon>Arthropoda</taxon>
        <taxon>Chelicerata</taxon>
        <taxon>Arachnida</taxon>
        <taxon>Acari</taxon>
        <taxon>Parasitiformes</taxon>
        <taxon>Ixodida</taxon>
        <taxon>Ixodoidea</taxon>
        <taxon>Ixodidae</taxon>
        <taxon>Haemaphysalinae</taxon>
        <taxon>Haemaphysalis</taxon>
    </lineage>
</organism>
<name>A0A9J6GP66_HAELO</name>